<organism evidence="2 3">
    <name type="scientific">Marinospirillum celere</name>
    <dbReference type="NCBI Taxonomy" id="1122252"/>
    <lineage>
        <taxon>Bacteria</taxon>
        <taxon>Pseudomonadati</taxon>
        <taxon>Pseudomonadota</taxon>
        <taxon>Gammaproteobacteria</taxon>
        <taxon>Oceanospirillales</taxon>
        <taxon>Oceanospirillaceae</taxon>
        <taxon>Marinospirillum</taxon>
    </lineage>
</organism>
<evidence type="ECO:0000256" key="1">
    <source>
        <dbReference type="SAM" id="SignalP"/>
    </source>
</evidence>
<accession>A0A1I1IX37</accession>
<evidence type="ECO:0008006" key="4">
    <source>
        <dbReference type="Google" id="ProtNLM"/>
    </source>
</evidence>
<dbReference type="SUPFAM" id="SSF56935">
    <property type="entry name" value="Porins"/>
    <property type="match status" value="1"/>
</dbReference>
<keyword evidence="3" id="KW-1185">Reference proteome</keyword>
<feature type="signal peptide" evidence="1">
    <location>
        <begin position="1"/>
        <end position="24"/>
    </location>
</feature>
<gene>
    <name evidence="2" type="ORF">SAMN05660443_2473</name>
</gene>
<evidence type="ECO:0000313" key="2">
    <source>
        <dbReference type="EMBL" id="SFC38898.1"/>
    </source>
</evidence>
<dbReference type="STRING" id="1122252.SAMN05660443_2473"/>
<sequence>MKLRHALAGTVALPLALAVASANAATIVDNDQQRLNIGGFVVAQAYWEMPDEGETNYGMDLGTSRINVMYTQKTDAGDITYYYEQNIANNSLRHAAIMWDGWVAGQTWSGFANLTGLGETLDANGNAITSSWAARNALLGKNIDLGDGMSVGVFLEDRGQNSGNDAGAGGTANASVIPDLTANFKGNFGGMDVFFAGQLYNVDDATDATDAEQKFRLTAGLNMPLNDQMKINAAFTSDEDNYNAVSGAFQMKLSEDLRTNVVFEHYMDDGDDMDYSQLWLNAIHTTASGWEWGGEFQMVFADDNASVTAPAAGAAVVDGDMTFRVQARYAF</sequence>
<dbReference type="EMBL" id="FOLH01000005">
    <property type="protein sequence ID" value="SFC38898.1"/>
    <property type="molecule type" value="Genomic_DNA"/>
</dbReference>
<evidence type="ECO:0000313" key="3">
    <source>
        <dbReference type="Proteomes" id="UP000199058"/>
    </source>
</evidence>
<keyword evidence="1" id="KW-0732">Signal</keyword>
<feature type="chain" id="PRO_5011498189" description="Porin" evidence="1">
    <location>
        <begin position="25"/>
        <end position="331"/>
    </location>
</feature>
<dbReference type="OrthoDB" id="190887at2"/>
<dbReference type="Proteomes" id="UP000199058">
    <property type="component" value="Unassembled WGS sequence"/>
</dbReference>
<name>A0A1I1IX37_9GAMM</name>
<proteinExistence type="predicted"/>
<protein>
    <recommendedName>
        <fullName evidence="4">Porin</fullName>
    </recommendedName>
</protein>
<dbReference type="RefSeq" id="WP_091964183.1">
    <property type="nucleotide sequence ID" value="NZ_FOLH01000005.1"/>
</dbReference>
<reference evidence="2 3" key="1">
    <citation type="submission" date="2016-10" db="EMBL/GenBank/DDBJ databases">
        <authorList>
            <person name="de Groot N.N."/>
        </authorList>
    </citation>
    <scope>NUCLEOTIDE SEQUENCE [LARGE SCALE GENOMIC DNA]</scope>
    <source>
        <strain evidence="2 3">DSM 18438</strain>
    </source>
</reference>
<dbReference type="AlphaFoldDB" id="A0A1I1IX37"/>